<dbReference type="Proteomes" id="UP000642876">
    <property type="component" value="Unassembled WGS sequence"/>
</dbReference>
<reference evidence="4 5" key="1">
    <citation type="submission" date="2020-08" db="EMBL/GenBank/DDBJ databases">
        <title>novel species in genus Corynebacterium.</title>
        <authorList>
            <person name="Zhang G."/>
        </authorList>
    </citation>
    <scope>NUCLEOTIDE SEQUENCE [LARGE SCALE GENOMIC DNA]</scope>
    <source>
        <strain evidence="4 5">zg-917</strain>
        <strain evidence="3">Zg-917</strain>
    </source>
</reference>
<keyword evidence="5" id="KW-1185">Reference proteome</keyword>
<dbReference type="EMBL" id="CP061032">
    <property type="protein sequence ID" value="QNP89472.1"/>
    <property type="molecule type" value="Genomic_DNA"/>
</dbReference>
<evidence type="ECO:0000313" key="3">
    <source>
        <dbReference type="EMBL" id="QNP89472.1"/>
    </source>
</evidence>
<sequence length="165" mass="18002">MSTKPTDTQIANSLRTLTDMLDHKAVRLTGGAAIYRVARRKTDIDLDAMTAAVMIDHAFGFFKYVLEGIITGESDFAAATGADAKTADKADADDDPLSGLCPKHRREAEEARERKNDREREANFDDEADSESDGGTFTVELDGEKFDADADTVAEVLERIAQALK</sequence>
<protein>
    <submittedName>
        <fullName evidence="3">Uncharacterized protein</fullName>
    </submittedName>
</protein>
<evidence type="ECO:0000313" key="2">
    <source>
        <dbReference type="EMBL" id="MBC3178114.1"/>
    </source>
</evidence>
<accession>A0A7H0JWQ6</accession>
<dbReference type="Proteomes" id="UP000516235">
    <property type="component" value="Chromosome"/>
</dbReference>
<evidence type="ECO:0000256" key="1">
    <source>
        <dbReference type="SAM" id="MobiDB-lite"/>
    </source>
</evidence>
<gene>
    <name evidence="2" type="ORF">H7348_02100</name>
    <name evidence="3" type="ORF">IAU68_07100</name>
</gene>
<feature type="compositionally biased region" description="Basic and acidic residues" evidence="1">
    <location>
        <begin position="106"/>
        <end position="123"/>
    </location>
</feature>
<feature type="region of interest" description="Disordered" evidence="1">
    <location>
        <begin position="81"/>
        <end position="141"/>
    </location>
</feature>
<dbReference type="RefSeq" id="WP_171192616.1">
    <property type="nucleotide sequence ID" value="NZ_CP061032.1"/>
</dbReference>
<dbReference type="AlphaFoldDB" id="A0A7H0JWQ6"/>
<proteinExistence type="predicted"/>
<name>A0A7H0JWQ6_9CORY</name>
<dbReference type="EMBL" id="JACMYE010000001">
    <property type="protein sequence ID" value="MBC3178114.1"/>
    <property type="molecule type" value="Genomic_DNA"/>
</dbReference>
<dbReference type="KEGG" id="cluj:IAU68_07100"/>
<organism evidence="3 4">
    <name type="scientific">Corynebacterium lujinxingii</name>
    <dbReference type="NCBI Taxonomy" id="2763010"/>
    <lineage>
        <taxon>Bacteria</taxon>
        <taxon>Bacillati</taxon>
        <taxon>Actinomycetota</taxon>
        <taxon>Actinomycetes</taxon>
        <taxon>Mycobacteriales</taxon>
        <taxon>Corynebacteriaceae</taxon>
        <taxon>Corynebacterium</taxon>
    </lineage>
</organism>
<evidence type="ECO:0000313" key="4">
    <source>
        <dbReference type="Proteomes" id="UP000516235"/>
    </source>
</evidence>
<evidence type="ECO:0000313" key="5">
    <source>
        <dbReference type="Proteomes" id="UP000642876"/>
    </source>
</evidence>